<dbReference type="EMBL" id="FQNC01000061">
    <property type="protein sequence ID" value="SGY92533.1"/>
    <property type="molecule type" value="Genomic_DNA"/>
</dbReference>
<dbReference type="Proteomes" id="UP000249464">
    <property type="component" value="Unassembled WGS sequence"/>
</dbReference>
<reference evidence="2 3" key="1">
    <citation type="submission" date="2016-11" db="EMBL/GenBank/DDBJ databases">
        <authorList>
            <person name="Jaros S."/>
            <person name="Januszkiewicz K."/>
            <person name="Wedrychowicz H."/>
        </authorList>
    </citation>
    <scope>NUCLEOTIDE SEQUENCE [LARGE SCALE GENOMIC DNA]</scope>
</reference>
<accession>A0A2X0MID7</accession>
<evidence type="ECO:0000313" key="3">
    <source>
        <dbReference type="Proteomes" id="UP000249464"/>
    </source>
</evidence>
<dbReference type="STRING" id="796604.A0A2X0MID7"/>
<evidence type="ECO:0000256" key="1">
    <source>
        <dbReference type="SAM" id="MobiDB-lite"/>
    </source>
</evidence>
<name>A0A2X0MID7_9BASI</name>
<dbReference type="AlphaFoldDB" id="A0A2X0MID7"/>
<feature type="region of interest" description="Disordered" evidence="1">
    <location>
        <begin position="1"/>
        <end position="50"/>
    </location>
</feature>
<feature type="compositionally biased region" description="Gly residues" evidence="1">
    <location>
        <begin position="206"/>
        <end position="224"/>
    </location>
</feature>
<feature type="compositionally biased region" description="Polar residues" evidence="1">
    <location>
        <begin position="32"/>
        <end position="41"/>
    </location>
</feature>
<feature type="region of interest" description="Disordered" evidence="1">
    <location>
        <begin position="62"/>
        <end position="229"/>
    </location>
</feature>
<feature type="compositionally biased region" description="Basic residues" evidence="1">
    <location>
        <begin position="21"/>
        <end position="31"/>
    </location>
</feature>
<evidence type="ECO:0000313" key="2">
    <source>
        <dbReference type="EMBL" id="SGY92533.1"/>
    </source>
</evidence>
<keyword evidence="3" id="KW-1185">Reference proteome</keyword>
<protein>
    <submittedName>
        <fullName evidence="2">BQ5605_C038g11745 protein</fullName>
    </submittedName>
</protein>
<sequence>MSPKPSPPAADDAQVPERPRLGGKSHSKLARRSNSFSTNALTPGGGARDQYLIDPSAVAIPQGHPDVAHARSSASIPGQATLATNGDNPLNGRGEARWSVHRRRGWTDEQILGDIDLDHDHQHSDNAGGGGGAPKSHPRAWPSASTLPRTVDRQQMVGSPSAMQRGGANGGNNTSTDGGSDDDEPSAGTHASRLPGSSVLTKLGGLQAGGVGSSMGPAGAAGGPGKKHQEQLWQVVDSVRLLDGGVVILIPRRVLEKE</sequence>
<feature type="compositionally biased region" description="Polar residues" evidence="1">
    <location>
        <begin position="72"/>
        <end position="88"/>
    </location>
</feature>
<organism evidence="2 3">
    <name type="scientific">Microbotryum silenes-dioicae</name>
    <dbReference type="NCBI Taxonomy" id="796604"/>
    <lineage>
        <taxon>Eukaryota</taxon>
        <taxon>Fungi</taxon>
        <taxon>Dikarya</taxon>
        <taxon>Basidiomycota</taxon>
        <taxon>Pucciniomycotina</taxon>
        <taxon>Microbotryomycetes</taxon>
        <taxon>Microbotryales</taxon>
        <taxon>Microbotryaceae</taxon>
        <taxon>Microbotryum</taxon>
    </lineage>
</organism>
<gene>
    <name evidence="2" type="primary">BQ5605_C038g11745</name>
    <name evidence="2" type="ORF">BQ5605_C038G11745</name>
</gene>
<proteinExistence type="predicted"/>